<organism evidence="1 2">
    <name type="scientific">Planococcus liqunii</name>
    <dbReference type="NCBI Taxonomy" id="3058394"/>
    <lineage>
        <taxon>Bacteria</taxon>
        <taxon>Bacillati</taxon>
        <taxon>Bacillota</taxon>
        <taxon>Bacilli</taxon>
        <taxon>Bacillales</taxon>
        <taxon>Caryophanaceae</taxon>
        <taxon>Planococcus</taxon>
    </lineage>
</organism>
<gene>
    <name evidence="1" type="ORF">QWY15_17005</name>
</gene>
<dbReference type="InterPro" id="IPR036663">
    <property type="entry name" value="Fumarylacetoacetase_C_sf"/>
</dbReference>
<sequence length="259" mass="28054">MDQINFDSQKMAAILYEAYIENQPIEKDFIPASLPKNEAYRIQHALTNKKAVQANEALAGYKISLTSLETQELFHSDTPLYGALTTSALNSGNILLEAMSSPLIEIELVFIVKEELSVEDDSQAILEKTAVAPGIEVPDSRFEDWFPKISLGQVVADSAVAGKIVAGEPVEGLTYEQLDGIKGSLFFNGDEIAADTSSAVLDHPIHAVKWLIDELAVHGLQLEKGMAVSSGTFILPKKLEKGAYTASFEGIGEVSLNVE</sequence>
<dbReference type="Gene3D" id="3.90.850.10">
    <property type="entry name" value="Fumarylacetoacetase-like, C-terminal domain"/>
    <property type="match status" value="1"/>
</dbReference>
<dbReference type="Proteomes" id="UP001172054">
    <property type="component" value="Unassembled WGS sequence"/>
</dbReference>
<evidence type="ECO:0000313" key="1">
    <source>
        <dbReference type="EMBL" id="MDN7228974.1"/>
    </source>
</evidence>
<keyword evidence="2" id="KW-1185">Reference proteome</keyword>
<dbReference type="InterPro" id="IPR050772">
    <property type="entry name" value="Hydratase-Decarb/MhpD_sf"/>
</dbReference>
<name>A0ABT8MW80_9BACL</name>
<evidence type="ECO:0008006" key="3">
    <source>
        <dbReference type="Google" id="ProtNLM"/>
    </source>
</evidence>
<protein>
    <recommendedName>
        <fullName evidence="3">2-keto-4-pentenoate hydratase</fullName>
    </recommendedName>
</protein>
<reference evidence="1 2" key="1">
    <citation type="submission" date="2023-06" db="EMBL/GenBank/DDBJ databases">
        <title>Novel species in genus Planococcus.</title>
        <authorList>
            <person name="Ning S."/>
        </authorList>
    </citation>
    <scope>NUCLEOTIDE SEQUENCE [LARGE SCALE GENOMIC DNA]</scope>
    <source>
        <strain evidence="1 2">N064</strain>
    </source>
</reference>
<dbReference type="PANTHER" id="PTHR30143:SF0">
    <property type="entry name" value="2-KETO-4-PENTENOATE HYDRATASE"/>
    <property type="match status" value="1"/>
</dbReference>
<dbReference type="RefSeq" id="WP_300982695.1">
    <property type="nucleotide sequence ID" value="NZ_CP129238.1"/>
</dbReference>
<dbReference type="PANTHER" id="PTHR30143">
    <property type="entry name" value="ACID HYDRATASE"/>
    <property type="match status" value="1"/>
</dbReference>
<dbReference type="SUPFAM" id="SSF56529">
    <property type="entry name" value="FAH"/>
    <property type="match status" value="1"/>
</dbReference>
<comment type="caution">
    <text evidence="1">The sequence shown here is derived from an EMBL/GenBank/DDBJ whole genome shotgun (WGS) entry which is preliminary data.</text>
</comment>
<evidence type="ECO:0000313" key="2">
    <source>
        <dbReference type="Proteomes" id="UP001172054"/>
    </source>
</evidence>
<accession>A0ABT8MW80</accession>
<proteinExistence type="predicted"/>
<dbReference type="EMBL" id="JAUJWW010000009">
    <property type="protein sequence ID" value="MDN7228974.1"/>
    <property type="molecule type" value="Genomic_DNA"/>
</dbReference>